<evidence type="ECO:0000313" key="3">
    <source>
        <dbReference type="Proteomes" id="UP001634394"/>
    </source>
</evidence>
<organism evidence="2 3">
    <name type="scientific">Sinanodonta woodiana</name>
    <name type="common">Chinese pond mussel</name>
    <name type="synonym">Anodonta woodiana</name>
    <dbReference type="NCBI Taxonomy" id="1069815"/>
    <lineage>
        <taxon>Eukaryota</taxon>
        <taxon>Metazoa</taxon>
        <taxon>Spiralia</taxon>
        <taxon>Lophotrochozoa</taxon>
        <taxon>Mollusca</taxon>
        <taxon>Bivalvia</taxon>
        <taxon>Autobranchia</taxon>
        <taxon>Heteroconchia</taxon>
        <taxon>Palaeoheterodonta</taxon>
        <taxon>Unionida</taxon>
        <taxon>Unionoidea</taxon>
        <taxon>Unionidae</taxon>
        <taxon>Unioninae</taxon>
        <taxon>Sinanodonta</taxon>
    </lineage>
</organism>
<protein>
    <submittedName>
        <fullName evidence="2">Uncharacterized protein</fullName>
    </submittedName>
</protein>
<evidence type="ECO:0000256" key="1">
    <source>
        <dbReference type="SAM" id="Coils"/>
    </source>
</evidence>
<sequence length="106" mass="12646">MQSERSQDMRSEIRKKERRYERACEQIAVLDRTIAEVRKRYKRAKRDKMRSFQYNIGLRLQVLNGVRCMYSTYARIMADQAAKLRDDLIDVIRQIIAESNSDNPSE</sequence>
<dbReference type="EMBL" id="JBJQND010000009">
    <property type="protein sequence ID" value="KAL3866502.1"/>
    <property type="molecule type" value="Genomic_DNA"/>
</dbReference>
<accession>A0ABD3VY28</accession>
<keyword evidence="1" id="KW-0175">Coiled coil</keyword>
<keyword evidence="3" id="KW-1185">Reference proteome</keyword>
<feature type="coiled-coil region" evidence="1">
    <location>
        <begin position="6"/>
        <end position="47"/>
    </location>
</feature>
<proteinExistence type="predicted"/>
<gene>
    <name evidence="2" type="ORF">ACJMK2_043795</name>
</gene>
<reference evidence="2 3" key="1">
    <citation type="submission" date="2024-11" db="EMBL/GenBank/DDBJ databases">
        <title>Chromosome-level genome assembly of the freshwater bivalve Anodonta woodiana.</title>
        <authorList>
            <person name="Chen X."/>
        </authorList>
    </citation>
    <scope>NUCLEOTIDE SEQUENCE [LARGE SCALE GENOMIC DNA]</scope>
    <source>
        <strain evidence="2">MN2024</strain>
        <tissue evidence="2">Gills</tissue>
    </source>
</reference>
<dbReference type="AlphaFoldDB" id="A0ABD3VY28"/>
<dbReference type="Proteomes" id="UP001634394">
    <property type="component" value="Unassembled WGS sequence"/>
</dbReference>
<comment type="caution">
    <text evidence="2">The sequence shown here is derived from an EMBL/GenBank/DDBJ whole genome shotgun (WGS) entry which is preliminary data.</text>
</comment>
<evidence type="ECO:0000313" key="2">
    <source>
        <dbReference type="EMBL" id="KAL3866502.1"/>
    </source>
</evidence>
<name>A0ABD3VY28_SINWO</name>